<dbReference type="Pfam" id="PF00575">
    <property type="entry name" value="S1"/>
    <property type="match status" value="1"/>
</dbReference>
<dbReference type="Gene3D" id="2.40.50.140">
    <property type="entry name" value="Nucleic acid-binding proteins"/>
    <property type="match status" value="1"/>
</dbReference>
<dbReference type="KEGG" id="nga:Ngar_c17950"/>
<evidence type="ECO:0000256" key="4">
    <source>
        <dbReference type="ARBA" id="ARBA00013678"/>
    </source>
</evidence>
<dbReference type="CDD" id="cd04452">
    <property type="entry name" value="S1_IF2_alpha"/>
    <property type="match status" value="1"/>
</dbReference>
<comment type="function">
    <text evidence="1">eIF-2 functions in the early steps of protein synthesis by forming a ternary complex with GTP and initiator tRNA.</text>
</comment>
<evidence type="ECO:0000256" key="7">
    <source>
        <dbReference type="ARBA" id="ARBA00022917"/>
    </source>
</evidence>
<evidence type="ECO:0000313" key="12">
    <source>
        <dbReference type="Proteomes" id="UP000008037"/>
    </source>
</evidence>
<comment type="subunit">
    <text evidence="3">Heterotrimer composed of an alpha, a beta and a gamma chain.</text>
</comment>
<dbReference type="SUPFAM" id="SSF110993">
    <property type="entry name" value="eIF-2-alpha, C-terminal domain"/>
    <property type="match status" value="1"/>
</dbReference>
<dbReference type="InterPro" id="IPR003029">
    <property type="entry name" value="S1_domain"/>
</dbReference>
<feature type="domain" description="S1 motif" evidence="10">
    <location>
        <begin position="14"/>
        <end position="85"/>
    </location>
</feature>
<keyword evidence="5 11" id="KW-0396">Initiation factor</keyword>
<evidence type="ECO:0000256" key="1">
    <source>
        <dbReference type="ARBA" id="ARBA00003323"/>
    </source>
</evidence>
<organism evidence="11 12">
    <name type="scientific">Nitrososphaera gargensis (strain Ga9.2)</name>
    <dbReference type="NCBI Taxonomy" id="1237085"/>
    <lineage>
        <taxon>Archaea</taxon>
        <taxon>Nitrososphaerota</taxon>
        <taxon>Nitrososphaeria</taxon>
        <taxon>Nitrososphaerales</taxon>
        <taxon>Nitrososphaeraceae</taxon>
        <taxon>Nitrososphaera</taxon>
    </lineage>
</organism>
<dbReference type="InParanoid" id="K0IIC8"/>
<dbReference type="GO" id="GO:0043022">
    <property type="term" value="F:ribosome binding"/>
    <property type="evidence" value="ECO:0007669"/>
    <property type="project" value="TreeGrafter"/>
</dbReference>
<dbReference type="STRING" id="1237085.Ngar_c17950"/>
<proteinExistence type="inferred from homology"/>
<dbReference type="PROSITE" id="PS50126">
    <property type="entry name" value="S1"/>
    <property type="match status" value="1"/>
</dbReference>
<dbReference type="InterPro" id="IPR044126">
    <property type="entry name" value="S1_IF2_alpha"/>
</dbReference>
<keyword evidence="12" id="KW-1185">Reference proteome</keyword>
<dbReference type="InterPro" id="IPR024055">
    <property type="entry name" value="TIF2_asu_C"/>
</dbReference>
<dbReference type="Proteomes" id="UP000008037">
    <property type="component" value="Chromosome"/>
</dbReference>
<dbReference type="EMBL" id="CP002408">
    <property type="protein sequence ID" value="AFU58728.1"/>
    <property type="molecule type" value="Genomic_DNA"/>
</dbReference>
<dbReference type="AlphaFoldDB" id="K0IIC8"/>
<reference evidence="11 12" key="1">
    <citation type="journal article" date="2012" name="Environ. Microbiol.">
        <title>The genome of the ammonia-oxidizing Candidatus Nitrososphaera gargensis: insights into metabolic versatility and environmental adaptations.</title>
        <authorList>
            <person name="Spang A."/>
            <person name="Poehlein A."/>
            <person name="Offre P."/>
            <person name="Zumbragel S."/>
            <person name="Haider S."/>
            <person name="Rychlik N."/>
            <person name="Nowka B."/>
            <person name="Schmeisser C."/>
            <person name="Lebedeva E.V."/>
            <person name="Rattei T."/>
            <person name="Bohm C."/>
            <person name="Schmid M."/>
            <person name="Galushko A."/>
            <person name="Hatzenpichler R."/>
            <person name="Weinmaier T."/>
            <person name="Daniel R."/>
            <person name="Schleper C."/>
            <person name="Spieck E."/>
            <person name="Streit W."/>
            <person name="Wagner M."/>
        </authorList>
    </citation>
    <scope>NUCLEOTIDE SEQUENCE [LARGE SCALE GENOMIC DNA]</scope>
    <source>
        <strain evidence="12">Ga9.2</strain>
    </source>
</reference>
<dbReference type="OrthoDB" id="84794at2157"/>
<dbReference type="HOGENOM" id="CLU_033458_0_2_2"/>
<dbReference type="SUPFAM" id="SSF50249">
    <property type="entry name" value="Nucleic acid-binding proteins"/>
    <property type="match status" value="1"/>
</dbReference>
<comment type="similarity">
    <text evidence="2">Belongs to the eIF-2-alpha family.</text>
</comment>
<dbReference type="InterPro" id="IPR024054">
    <property type="entry name" value="TIF2_asu_middle_sf"/>
</dbReference>
<evidence type="ECO:0000256" key="2">
    <source>
        <dbReference type="ARBA" id="ARBA00007223"/>
    </source>
</evidence>
<dbReference type="Gene3D" id="1.10.150.190">
    <property type="entry name" value="Translation initiation factor 2, subunit 1, domain 2"/>
    <property type="match status" value="1"/>
</dbReference>
<evidence type="ECO:0000256" key="6">
    <source>
        <dbReference type="ARBA" id="ARBA00022884"/>
    </source>
</evidence>
<dbReference type="SMART" id="SM00316">
    <property type="entry name" value="S1"/>
    <property type="match status" value="1"/>
</dbReference>
<dbReference type="Gene3D" id="3.30.70.1130">
    <property type="entry name" value="EIF_2_alpha"/>
    <property type="match status" value="1"/>
</dbReference>
<dbReference type="PATRIC" id="fig|1237085.11.peg.1774"/>
<dbReference type="InterPro" id="IPR012340">
    <property type="entry name" value="NA-bd_OB-fold"/>
</dbReference>
<dbReference type="PANTHER" id="PTHR10602">
    <property type="entry name" value="EUKARYOTIC TRANSLATION INITIATION FACTOR 2 SUBUNIT 1"/>
    <property type="match status" value="1"/>
</dbReference>
<evidence type="ECO:0000259" key="10">
    <source>
        <dbReference type="PROSITE" id="PS50126"/>
    </source>
</evidence>
<evidence type="ECO:0000313" key="11">
    <source>
        <dbReference type="EMBL" id="AFU58728.1"/>
    </source>
</evidence>
<dbReference type="FunFam" id="3.30.70.1130:FF:000002">
    <property type="entry name" value="Translation initiation factor 2 subunit alpha"/>
    <property type="match status" value="1"/>
</dbReference>
<name>K0IIC8_NITGG</name>
<dbReference type="PANTHER" id="PTHR10602:SF0">
    <property type="entry name" value="EUKARYOTIC TRANSLATION INITIATION FACTOR 2 SUBUNIT 1"/>
    <property type="match status" value="1"/>
</dbReference>
<dbReference type="FunFam" id="2.40.50.140:FF:000015">
    <property type="entry name" value="Eukaryotic translation initiation factor 2 subunit alpha"/>
    <property type="match status" value="1"/>
</dbReference>
<gene>
    <name evidence="11" type="primary">eif2a</name>
    <name evidence="11" type="ordered locus">Ngar_c17950</name>
</gene>
<dbReference type="GO" id="GO:0003743">
    <property type="term" value="F:translation initiation factor activity"/>
    <property type="evidence" value="ECO:0007669"/>
    <property type="project" value="UniProtKB-KW"/>
</dbReference>
<dbReference type="Pfam" id="PF07541">
    <property type="entry name" value="EIF_2_alpha"/>
    <property type="match status" value="1"/>
</dbReference>
<dbReference type="InterPro" id="IPR011488">
    <property type="entry name" value="TIF_2_asu"/>
</dbReference>
<dbReference type="RefSeq" id="WP_015019265.1">
    <property type="nucleotide sequence ID" value="NC_018719.1"/>
</dbReference>
<sequence length="270" mass="30288">MTATDEVQRLPEEGEIVIATVKEVTGHGAYVTLDEYNNMTGFLHISEIATGWIRNVERYVRPKQKAVLKVIRVNKARGEVDTSLKQVSGEERKSKLIEVKKNEKATAFMDFIKSKLKLTDQQVAEIEEKILQKYDYVYDAFEAVARKGPEAIQNIDLAPEIKQAIEEESNKIQIPQVEVRGIMEISSKKPDGIEIIKNTLAGIESSKGGATTTVTYVGAPRYRIVVTAENFKVAEKSMNNAVEKIRSAIEKQHGSFNFTREESKKSHQSG</sequence>
<accession>K0IIC8</accession>
<keyword evidence="6" id="KW-0694">RNA-binding</keyword>
<evidence type="ECO:0000256" key="5">
    <source>
        <dbReference type="ARBA" id="ARBA00022540"/>
    </source>
</evidence>
<dbReference type="SUPFAM" id="SSF116742">
    <property type="entry name" value="eIF2alpha middle domain-like"/>
    <property type="match status" value="1"/>
</dbReference>
<evidence type="ECO:0000256" key="3">
    <source>
        <dbReference type="ARBA" id="ARBA00011243"/>
    </source>
</evidence>
<dbReference type="GeneID" id="13795658"/>
<evidence type="ECO:0000256" key="8">
    <source>
        <dbReference type="ARBA" id="ARBA00030860"/>
    </source>
</evidence>
<dbReference type="FunCoup" id="K0IIC8">
    <property type="interactions" value="248"/>
</dbReference>
<dbReference type="NCBIfam" id="NF003064">
    <property type="entry name" value="PRK03987.1-4"/>
    <property type="match status" value="1"/>
</dbReference>
<protein>
    <recommendedName>
        <fullName evidence="4">Translation initiation factor 2 subunit alpha</fullName>
    </recommendedName>
    <alternativeName>
        <fullName evidence="8">aIF2-alpha</fullName>
    </alternativeName>
    <alternativeName>
        <fullName evidence="9">eIF-2-alpha</fullName>
    </alternativeName>
</protein>
<keyword evidence="7" id="KW-0648">Protein biosynthesis</keyword>
<evidence type="ECO:0000256" key="9">
    <source>
        <dbReference type="ARBA" id="ARBA00033333"/>
    </source>
</evidence>
<dbReference type="GO" id="GO:0003723">
    <property type="term" value="F:RNA binding"/>
    <property type="evidence" value="ECO:0007669"/>
    <property type="project" value="UniProtKB-KW"/>
</dbReference>